<accession>W0F2Y1</accession>
<dbReference type="KEGG" id="nso:NIASO_06890"/>
<dbReference type="OrthoDB" id="670270at2"/>
<keyword evidence="2" id="KW-1185">Reference proteome</keyword>
<proteinExistence type="predicted"/>
<dbReference type="AlphaFoldDB" id="W0F2Y1"/>
<dbReference type="EMBL" id="CP007035">
    <property type="protein sequence ID" value="AHF17405.1"/>
    <property type="molecule type" value="Genomic_DNA"/>
</dbReference>
<gene>
    <name evidence="1" type="ORF">NIASO_06890</name>
</gene>
<organism evidence="1 2">
    <name type="scientific">Niabella soli DSM 19437</name>
    <dbReference type="NCBI Taxonomy" id="929713"/>
    <lineage>
        <taxon>Bacteria</taxon>
        <taxon>Pseudomonadati</taxon>
        <taxon>Bacteroidota</taxon>
        <taxon>Chitinophagia</taxon>
        <taxon>Chitinophagales</taxon>
        <taxon>Chitinophagaceae</taxon>
        <taxon>Niabella</taxon>
    </lineage>
</organism>
<dbReference type="eggNOG" id="COG1196">
    <property type="taxonomic scope" value="Bacteria"/>
</dbReference>
<evidence type="ECO:0000313" key="1">
    <source>
        <dbReference type="EMBL" id="AHF17405.1"/>
    </source>
</evidence>
<name>W0F2Y1_9BACT</name>
<dbReference type="PROSITE" id="PS51257">
    <property type="entry name" value="PROKAR_LIPOPROTEIN"/>
    <property type="match status" value="1"/>
</dbReference>
<dbReference type="Proteomes" id="UP000003586">
    <property type="component" value="Chromosome"/>
</dbReference>
<dbReference type="RefSeq" id="WP_008585106.1">
    <property type="nucleotide sequence ID" value="NZ_CP007035.1"/>
</dbReference>
<reference evidence="1 2" key="1">
    <citation type="submission" date="2013-12" db="EMBL/GenBank/DDBJ databases">
        <authorList>
            <consortium name="DOE Joint Genome Institute"/>
            <person name="Eisen J."/>
            <person name="Huntemann M."/>
            <person name="Han J."/>
            <person name="Chen A."/>
            <person name="Kyrpides N."/>
            <person name="Mavromatis K."/>
            <person name="Markowitz V."/>
            <person name="Palaniappan K."/>
            <person name="Ivanova N."/>
            <person name="Schaumberg A."/>
            <person name="Pati A."/>
            <person name="Liolios K."/>
            <person name="Nordberg H.P."/>
            <person name="Cantor M.N."/>
            <person name="Hua S.X."/>
            <person name="Woyke T."/>
        </authorList>
    </citation>
    <scope>NUCLEOTIDE SEQUENCE [LARGE SCALE GENOMIC DNA]</scope>
    <source>
        <strain evidence="2">DSM 19437</strain>
    </source>
</reference>
<protein>
    <submittedName>
        <fullName evidence="1">Uncharacterized protein</fullName>
    </submittedName>
</protein>
<sequence length="269" mass="31072">MKKRCILTPVVIAIIAIACSSFVLLQQPVRYRQPEQPANRDTIPKTEFETGRLDDALKYLDEQMNNFNTGWTEATRENVRRQVDAAMAQLDLAKVKLQAIEAVKKVDWDKINRDIKTATARINTAAMEKKIADAMRRSVPPVDQEKIKNQVEAAMRNINQEAIKIQIEDAQKKLLEQKINMNFHFKKWAPHVNDELLKTKRQLLRLKDASLQMQREGLIDKGRDNKIQYIDGKLFINGVQQSDKVSEHYKHYFMEEATPVSEEITTVVV</sequence>
<evidence type="ECO:0000313" key="2">
    <source>
        <dbReference type="Proteomes" id="UP000003586"/>
    </source>
</evidence>
<dbReference type="HOGENOM" id="CLU_1033754_0_0_10"/>
<dbReference type="STRING" id="929713.NIASO_06890"/>